<feature type="compositionally biased region" description="Polar residues" evidence="1">
    <location>
        <begin position="35"/>
        <end position="53"/>
    </location>
</feature>
<feature type="compositionally biased region" description="Basic residues" evidence="1">
    <location>
        <begin position="90"/>
        <end position="99"/>
    </location>
</feature>
<comment type="caution">
    <text evidence="2">The sequence shown here is derived from an EMBL/GenBank/DDBJ whole genome shotgun (WGS) entry which is preliminary data.</text>
</comment>
<evidence type="ECO:0000256" key="1">
    <source>
        <dbReference type="SAM" id="MobiDB-lite"/>
    </source>
</evidence>
<dbReference type="EMBL" id="VTPC01090656">
    <property type="protein sequence ID" value="KAF2882061.1"/>
    <property type="molecule type" value="Genomic_DNA"/>
</dbReference>
<accession>A0A8K0G0Z3</accession>
<name>A0A8K0G0Z3_IGNLU</name>
<dbReference type="Proteomes" id="UP000801492">
    <property type="component" value="Unassembled WGS sequence"/>
</dbReference>
<evidence type="ECO:0000313" key="3">
    <source>
        <dbReference type="Proteomes" id="UP000801492"/>
    </source>
</evidence>
<protein>
    <submittedName>
        <fullName evidence="2">Uncharacterized protein</fullName>
    </submittedName>
</protein>
<proteinExistence type="predicted"/>
<organism evidence="2 3">
    <name type="scientific">Ignelater luminosus</name>
    <name type="common">Cucubano</name>
    <name type="synonym">Pyrophorus luminosus</name>
    <dbReference type="NCBI Taxonomy" id="2038154"/>
    <lineage>
        <taxon>Eukaryota</taxon>
        <taxon>Metazoa</taxon>
        <taxon>Ecdysozoa</taxon>
        <taxon>Arthropoda</taxon>
        <taxon>Hexapoda</taxon>
        <taxon>Insecta</taxon>
        <taxon>Pterygota</taxon>
        <taxon>Neoptera</taxon>
        <taxon>Endopterygota</taxon>
        <taxon>Coleoptera</taxon>
        <taxon>Polyphaga</taxon>
        <taxon>Elateriformia</taxon>
        <taxon>Elateroidea</taxon>
        <taxon>Elateridae</taxon>
        <taxon>Agrypninae</taxon>
        <taxon>Pyrophorini</taxon>
        <taxon>Ignelater</taxon>
    </lineage>
</organism>
<dbReference type="OrthoDB" id="6754206at2759"/>
<dbReference type="AlphaFoldDB" id="A0A8K0G0Z3"/>
<feature type="region of interest" description="Disordered" evidence="1">
    <location>
        <begin position="1"/>
        <end position="99"/>
    </location>
</feature>
<reference evidence="2" key="1">
    <citation type="submission" date="2019-08" db="EMBL/GenBank/DDBJ databases">
        <title>The genome of the North American firefly Photinus pyralis.</title>
        <authorList>
            <consortium name="Photinus pyralis genome working group"/>
            <person name="Fallon T.R."/>
            <person name="Sander Lower S.E."/>
            <person name="Weng J.-K."/>
        </authorList>
    </citation>
    <scope>NUCLEOTIDE SEQUENCE</scope>
    <source>
        <strain evidence="2">TRF0915ILg1</strain>
        <tissue evidence="2">Whole body</tissue>
    </source>
</reference>
<gene>
    <name evidence="2" type="ORF">ILUMI_24109</name>
</gene>
<keyword evidence="3" id="KW-1185">Reference proteome</keyword>
<evidence type="ECO:0000313" key="2">
    <source>
        <dbReference type="EMBL" id="KAF2882061.1"/>
    </source>
</evidence>
<sequence length="99" mass="11011">MTEMTNRPYNVEPAEPQSPEVLPAGQNIGDESRSETPSTSVALRQAVSVTSEQIRPFPKALPRKPSDRGRKPGRCMIVTDTSEKQSIEKRKVRKPSHAQ</sequence>